<dbReference type="PANTHER" id="PTHR42770">
    <property type="entry name" value="AMINO ACID TRANSPORTER-RELATED"/>
    <property type="match status" value="1"/>
</dbReference>
<accession>C7DHD5</accession>
<dbReference type="GO" id="GO:0016020">
    <property type="term" value="C:membrane"/>
    <property type="evidence" value="ECO:0007669"/>
    <property type="project" value="UniProtKB-SubCell"/>
</dbReference>
<feature type="transmembrane region" description="Helical" evidence="5">
    <location>
        <begin position="122"/>
        <end position="140"/>
    </location>
</feature>
<keyword evidence="2 5" id="KW-0812">Transmembrane</keyword>
<dbReference type="PANTHER" id="PTHR42770:SF7">
    <property type="entry name" value="MEMBRANE PROTEIN"/>
    <property type="match status" value="1"/>
</dbReference>
<feature type="transmembrane region" description="Helical" evidence="5">
    <location>
        <begin position="317"/>
        <end position="339"/>
    </location>
</feature>
<evidence type="ECO:0000256" key="1">
    <source>
        <dbReference type="ARBA" id="ARBA00004141"/>
    </source>
</evidence>
<keyword evidence="4 5" id="KW-0472">Membrane</keyword>
<feature type="transmembrane region" description="Helical" evidence="5">
    <location>
        <begin position="147"/>
        <end position="169"/>
    </location>
</feature>
<keyword evidence="3 5" id="KW-1133">Transmembrane helix</keyword>
<keyword evidence="8" id="KW-1185">Reference proteome</keyword>
<dbReference type="Gene3D" id="1.20.1740.10">
    <property type="entry name" value="Amino acid/polyamine transporter I"/>
    <property type="match status" value="1"/>
</dbReference>
<evidence type="ECO:0000256" key="5">
    <source>
        <dbReference type="SAM" id="Phobius"/>
    </source>
</evidence>
<feature type="domain" description="Amino acid permease/ SLC12A" evidence="6">
    <location>
        <begin position="13"/>
        <end position="405"/>
    </location>
</feature>
<dbReference type="GO" id="GO:0055085">
    <property type="term" value="P:transmembrane transport"/>
    <property type="evidence" value="ECO:0007669"/>
    <property type="project" value="InterPro"/>
</dbReference>
<feature type="transmembrane region" description="Helical" evidence="5">
    <location>
        <begin position="181"/>
        <end position="199"/>
    </location>
</feature>
<evidence type="ECO:0000313" key="8">
    <source>
        <dbReference type="Proteomes" id="UP000332487"/>
    </source>
</evidence>
<dbReference type="InterPro" id="IPR004841">
    <property type="entry name" value="AA-permease/SLC12A_dom"/>
</dbReference>
<dbReference type="AlphaFoldDB" id="C7DHD5"/>
<feature type="transmembrane region" description="Helical" evidence="5">
    <location>
        <begin position="41"/>
        <end position="62"/>
    </location>
</feature>
<feature type="transmembrane region" description="Helical" evidence="5">
    <location>
        <begin position="220"/>
        <end position="246"/>
    </location>
</feature>
<feature type="transmembrane region" description="Helical" evidence="5">
    <location>
        <begin position="83"/>
        <end position="110"/>
    </location>
</feature>
<feature type="transmembrane region" description="Helical" evidence="5">
    <location>
        <begin position="374"/>
        <end position="397"/>
    </location>
</feature>
<dbReference type="InterPro" id="IPR050367">
    <property type="entry name" value="APC_superfamily"/>
</dbReference>
<dbReference type="Pfam" id="PF00324">
    <property type="entry name" value="AA_permease"/>
    <property type="match status" value="1"/>
</dbReference>
<sequence length="455" mass="47809">MYGLKRTITLFDAVMINLGAIIGAGIFVIIGIAIGDAGPSIFISIFVSAIVAMFTGICFSRIAMSVAKEGGAYEYAKSALSPFAGFVGGWMWMFGNIIAIAAVSLSLGGYANVLLGTSFPKVAFAVGTILAFALVNIYGIKNSAKTITFLVLINIVVLVAFIAFGIGAFRIVNFADMFPNGIGGTLLGASIIFFAFTGFSRVTTIGEEVIDPERTIPRAIIISIAISTAFYIAIGLVAVGLVPYGVLAHSSAPLSIAIAVLHNNLLGSLIALGGVTATAGVTFTGILGVSRVFFAMGRDRELPGFLGSIDKFSTPRNAIVVTVALSIVFMVLVSFGTIVEASNSAILIAYGIVDIAALNVALKEDRSGKHSFIYSRRFVAVPVLALASIGMLLAYLIGEGFSIAFGLAVAAMLFYAFRTILSNNKIVKPATAVVPKHSEVRTFGRIALRFLHQKR</sequence>
<name>C7DHD5_MICA2</name>
<evidence type="ECO:0000313" key="7">
    <source>
        <dbReference type="EMBL" id="EET90037.1"/>
    </source>
</evidence>
<feature type="transmembrane region" description="Helical" evidence="5">
    <location>
        <begin position="403"/>
        <end position="421"/>
    </location>
</feature>
<protein>
    <submittedName>
        <fullName evidence="7">Amino acid permease</fullName>
    </submittedName>
</protein>
<proteinExistence type="predicted"/>
<reference evidence="7 8" key="2">
    <citation type="journal article" date="2010" name="Proc. Natl. Acad. Sci. U.S.A.">
        <title>Enigmatic, ultrasmall, uncultivated Archaea.</title>
        <authorList>
            <person name="Baker B.J."/>
            <person name="Comolli L.R."/>
            <person name="Dick G.J."/>
            <person name="Hauser L.J."/>
            <person name="Hyatt D."/>
            <person name="Dill B.D."/>
            <person name="Land M.L."/>
            <person name="Verberkmoes N.C."/>
            <person name="Hettich R.L."/>
            <person name="Banfield J.F."/>
        </authorList>
    </citation>
    <scope>NUCLEOTIDE SEQUENCE [LARGE SCALE GENOMIC DNA]</scope>
    <source>
        <strain evidence="7">ARMAN-2</strain>
    </source>
</reference>
<feature type="transmembrane region" description="Helical" evidence="5">
    <location>
        <begin position="345"/>
        <end position="362"/>
    </location>
</feature>
<evidence type="ECO:0000256" key="3">
    <source>
        <dbReference type="ARBA" id="ARBA00022989"/>
    </source>
</evidence>
<feature type="transmembrane region" description="Helical" evidence="5">
    <location>
        <begin position="266"/>
        <end position="296"/>
    </location>
</feature>
<evidence type="ECO:0000259" key="6">
    <source>
        <dbReference type="Pfam" id="PF00324"/>
    </source>
</evidence>
<evidence type="ECO:0000256" key="4">
    <source>
        <dbReference type="ARBA" id="ARBA00023136"/>
    </source>
</evidence>
<dbReference type="Proteomes" id="UP000332487">
    <property type="component" value="Unassembled WGS sequence"/>
</dbReference>
<organism evidence="7 8">
    <name type="scientific">Candidatus Micrarchaeum acidiphilum ARMAN-2</name>
    <dbReference type="NCBI Taxonomy" id="425595"/>
    <lineage>
        <taxon>Archaea</taxon>
        <taxon>Candidatus Micrarchaeota</taxon>
        <taxon>Candidatus Micrarchaeia</taxon>
        <taxon>Candidatus Micrarchaeales</taxon>
        <taxon>Candidatus Micrarchaeaceae</taxon>
        <taxon>Candidatus Micrarchaeum</taxon>
    </lineage>
</organism>
<evidence type="ECO:0000256" key="2">
    <source>
        <dbReference type="ARBA" id="ARBA00022692"/>
    </source>
</evidence>
<dbReference type="PIRSF" id="PIRSF006060">
    <property type="entry name" value="AA_transporter"/>
    <property type="match status" value="1"/>
</dbReference>
<gene>
    <name evidence="7" type="ORF">UNLARM2_0479</name>
</gene>
<feature type="transmembrane region" description="Helical" evidence="5">
    <location>
        <begin position="12"/>
        <end position="35"/>
    </location>
</feature>
<comment type="subcellular location">
    <subcellularLocation>
        <location evidence="1">Membrane</location>
        <topology evidence="1">Multi-pass membrane protein</topology>
    </subcellularLocation>
</comment>
<dbReference type="EMBL" id="GG697240">
    <property type="protein sequence ID" value="EET90037.1"/>
    <property type="molecule type" value="Genomic_DNA"/>
</dbReference>
<reference evidence="7 8" key="1">
    <citation type="journal article" date="2009" name="Genome Biol.">
        <title>Community-wide analysis of microbial genome sequence signatures.</title>
        <authorList>
            <person name="Dick G.J."/>
            <person name="Andersson A.F."/>
            <person name="Baker B.J."/>
            <person name="Simmons S.L."/>
            <person name="Thomas B.C."/>
            <person name="Yelton A.P."/>
            <person name="Banfield J.F."/>
        </authorList>
    </citation>
    <scope>NUCLEOTIDE SEQUENCE [LARGE SCALE GENOMIC DNA]</scope>
    <source>
        <strain evidence="7">ARMAN-2</strain>
    </source>
</reference>